<protein>
    <submittedName>
        <fullName evidence="1">Uncharacterized protein</fullName>
    </submittedName>
</protein>
<name>A0A6A0ACW7_HAELA</name>
<reference evidence="1 2" key="1">
    <citation type="submission" date="2020-02" db="EMBL/GenBank/DDBJ databases">
        <title>Draft genome sequence of Haematococcus lacustris strain NIES-144.</title>
        <authorList>
            <person name="Morimoto D."/>
            <person name="Nakagawa S."/>
            <person name="Yoshida T."/>
            <person name="Sawayama S."/>
        </authorList>
    </citation>
    <scope>NUCLEOTIDE SEQUENCE [LARGE SCALE GENOMIC DNA]</scope>
    <source>
        <strain evidence="1 2">NIES-144</strain>
    </source>
</reference>
<keyword evidence="2" id="KW-1185">Reference proteome</keyword>
<comment type="caution">
    <text evidence="1">The sequence shown here is derived from an EMBL/GenBank/DDBJ whole genome shotgun (WGS) entry which is preliminary data.</text>
</comment>
<dbReference type="AlphaFoldDB" id="A0A6A0ACW7"/>
<gene>
    <name evidence="1" type="ORF">HaLaN_29390</name>
</gene>
<sequence length="75" mass="7530">MAANVLELVPAIMGMVNGGTSGVDDLVCIGGPCRTMGGASGPREPHVGWKVTAQRGHNGEDVWCVAPGLAAALDS</sequence>
<dbReference type="EMBL" id="BLLF01004961">
    <property type="protein sequence ID" value="GFH30518.1"/>
    <property type="molecule type" value="Genomic_DNA"/>
</dbReference>
<organism evidence="1 2">
    <name type="scientific">Haematococcus lacustris</name>
    <name type="common">Green alga</name>
    <name type="synonym">Haematococcus pluvialis</name>
    <dbReference type="NCBI Taxonomy" id="44745"/>
    <lineage>
        <taxon>Eukaryota</taxon>
        <taxon>Viridiplantae</taxon>
        <taxon>Chlorophyta</taxon>
        <taxon>core chlorophytes</taxon>
        <taxon>Chlorophyceae</taxon>
        <taxon>CS clade</taxon>
        <taxon>Chlamydomonadales</taxon>
        <taxon>Haematococcaceae</taxon>
        <taxon>Haematococcus</taxon>
    </lineage>
</organism>
<evidence type="ECO:0000313" key="1">
    <source>
        <dbReference type="EMBL" id="GFH30518.1"/>
    </source>
</evidence>
<dbReference type="Proteomes" id="UP000485058">
    <property type="component" value="Unassembled WGS sequence"/>
</dbReference>
<proteinExistence type="predicted"/>
<accession>A0A6A0ACW7</accession>
<evidence type="ECO:0000313" key="2">
    <source>
        <dbReference type="Proteomes" id="UP000485058"/>
    </source>
</evidence>